<evidence type="ECO:0000313" key="19">
    <source>
        <dbReference type="Proteomes" id="UP000283786"/>
    </source>
</evidence>
<organism evidence="18 19">
    <name type="scientific">Pseudooceanicola algae</name>
    <dbReference type="NCBI Taxonomy" id="1537215"/>
    <lineage>
        <taxon>Bacteria</taxon>
        <taxon>Pseudomonadati</taxon>
        <taxon>Pseudomonadota</taxon>
        <taxon>Alphaproteobacteria</taxon>
        <taxon>Rhodobacterales</taxon>
        <taxon>Paracoccaceae</taxon>
        <taxon>Pseudooceanicola</taxon>
    </lineage>
</organism>
<dbReference type="EC" id="1.4.3.-" evidence="14"/>
<dbReference type="RefSeq" id="WP_119838796.1">
    <property type="nucleotide sequence ID" value="NZ_CP060436.1"/>
</dbReference>
<evidence type="ECO:0000256" key="5">
    <source>
        <dbReference type="ARBA" id="ARBA00011738"/>
    </source>
</evidence>
<dbReference type="PROSITE" id="PS01164">
    <property type="entry name" value="COPPER_AMINE_OXID_1"/>
    <property type="match status" value="1"/>
</dbReference>
<dbReference type="Pfam" id="PF21994">
    <property type="entry name" value="AGAO-like_N2"/>
    <property type="match status" value="1"/>
</dbReference>
<keyword evidence="7 12" id="KW-0801">TPQ</keyword>
<evidence type="ECO:0000256" key="1">
    <source>
        <dbReference type="ARBA" id="ARBA00001935"/>
    </source>
</evidence>
<evidence type="ECO:0000256" key="12">
    <source>
        <dbReference type="PIRSR" id="PIRSR600269-50"/>
    </source>
</evidence>
<dbReference type="InterPro" id="IPR036460">
    <property type="entry name" value="Cu_amine_oxidase_C_sf"/>
</dbReference>
<keyword evidence="9 14" id="KW-0186">Copper</keyword>
<dbReference type="GO" id="GO:0009308">
    <property type="term" value="P:amine metabolic process"/>
    <property type="evidence" value="ECO:0007669"/>
    <property type="project" value="UniProtKB-UniRule"/>
</dbReference>
<evidence type="ECO:0000256" key="4">
    <source>
        <dbReference type="ARBA" id="ARBA00007983"/>
    </source>
</evidence>
<evidence type="ECO:0000256" key="2">
    <source>
        <dbReference type="ARBA" id="ARBA00001936"/>
    </source>
</evidence>
<evidence type="ECO:0000259" key="16">
    <source>
        <dbReference type="Pfam" id="PF02728"/>
    </source>
</evidence>
<comment type="subunit">
    <text evidence="5">Homodimer.</text>
</comment>
<dbReference type="SUPFAM" id="SSF54416">
    <property type="entry name" value="Amine oxidase N-terminal region"/>
    <property type="match status" value="2"/>
</dbReference>
<evidence type="ECO:0000256" key="8">
    <source>
        <dbReference type="ARBA" id="ARBA00023002"/>
    </source>
</evidence>
<proteinExistence type="inferred from homology"/>
<dbReference type="FunFam" id="2.70.98.20:FF:000001">
    <property type="entry name" value="Amine oxidase"/>
    <property type="match status" value="1"/>
</dbReference>
<keyword evidence="6 14" id="KW-0479">Metal-binding</keyword>
<dbReference type="InterPro" id="IPR049948">
    <property type="entry name" value="Cu_Am_ox_TPQ-bd"/>
</dbReference>
<dbReference type="Gene3D" id="2.70.98.20">
    <property type="entry name" value="Copper amine oxidase, catalytic domain"/>
    <property type="match status" value="1"/>
</dbReference>
<evidence type="ECO:0000256" key="3">
    <source>
        <dbReference type="ARBA" id="ARBA00001947"/>
    </source>
</evidence>
<dbReference type="InterPro" id="IPR015802">
    <property type="entry name" value="Cu_amine_oxidase_N3"/>
</dbReference>
<dbReference type="InterPro" id="IPR054157">
    <property type="entry name" value="AGAO-like_N2"/>
</dbReference>
<evidence type="ECO:0000259" key="17">
    <source>
        <dbReference type="Pfam" id="PF21994"/>
    </source>
</evidence>
<evidence type="ECO:0000256" key="14">
    <source>
        <dbReference type="RuleBase" id="RU000672"/>
    </source>
</evidence>
<dbReference type="OrthoDB" id="9772590at2"/>
<dbReference type="InterPro" id="IPR015798">
    <property type="entry name" value="Cu_amine_oxidase_C"/>
</dbReference>
<keyword evidence="10" id="KW-1015">Disulfide bond</keyword>
<dbReference type="PANTHER" id="PTHR10638">
    <property type="entry name" value="COPPER AMINE OXIDASE"/>
    <property type="match status" value="1"/>
</dbReference>
<dbReference type="EMBL" id="CP060436">
    <property type="protein sequence ID" value="QPM90279.1"/>
    <property type="molecule type" value="Genomic_DNA"/>
</dbReference>
<name>A0A418SHN2_9RHOB</name>
<accession>A0A418SHN2</accession>
<comment type="similarity">
    <text evidence="4 14">Belongs to the copper/topaquinone oxidase family.</text>
</comment>
<comment type="cofactor">
    <cofactor evidence="3">
        <name>Zn(2+)</name>
        <dbReference type="ChEBI" id="CHEBI:29105"/>
    </cofactor>
</comment>
<dbReference type="Gene3D" id="3.10.450.40">
    <property type="match status" value="2"/>
</dbReference>
<dbReference type="PANTHER" id="PTHR10638:SF86">
    <property type="entry name" value="COPPER AMINE OXIDASE 1-RELATED"/>
    <property type="match status" value="1"/>
</dbReference>
<evidence type="ECO:0000256" key="11">
    <source>
        <dbReference type="ARBA" id="ARBA00023211"/>
    </source>
</evidence>
<dbReference type="Proteomes" id="UP000283786">
    <property type="component" value="Chromosome"/>
</dbReference>
<dbReference type="InterPro" id="IPR000269">
    <property type="entry name" value="Cu_amine_oxidase"/>
</dbReference>
<gene>
    <name evidence="18" type="ORF">PSAL_015140</name>
</gene>
<dbReference type="KEGG" id="palw:PSAL_015140"/>
<feature type="domain" description="Copper amine oxidase catalytic" evidence="15">
    <location>
        <begin position="233"/>
        <end position="635"/>
    </location>
</feature>
<evidence type="ECO:0000256" key="9">
    <source>
        <dbReference type="ARBA" id="ARBA00023008"/>
    </source>
</evidence>
<dbReference type="InterPro" id="IPR016182">
    <property type="entry name" value="Cu_amine_oxidase_N-reg"/>
</dbReference>
<comment type="cofactor">
    <cofactor evidence="14">
        <name>Cu cation</name>
        <dbReference type="ChEBI" id="CHEBI:23378"/>
    </cofactor>
    <text evidence="14">Contains 1 topaquinone per subunit.</text>
</comment>
<dbReference type="SUPFAM" id="SSF49998">
    <property type="entry name" value="Amine oxidase catalytic domain"/>
    <property type="match status" value="1"/>
</dbReference>
<evidence type="ECO:0000256" key="10">
    <source>
        <dbReference type="ARBA" id="ARBA00023157"/>
    </source>
</evidence>
<sequence length="655" mass="72804">MSDAAPEQTAATAAVQHPLDPIAAAEILRLKEVLLAAGHGGDSQRYSYVMLREPSRDTLAGFTAGAPVPREIGVLVTDVTARKVTEIVVDIPAGKVIHSRALDPAKDGWGPVLDEDYVAAEEICKADPRFVEALAKRGITDLDKVFCCPLSAGVFGDEDEVGRRMLRVLSFYAPDENAIHELWAHPIEGIVCHVDLSDHRVLRFVDTGYLHVPEETGDYLDPAIVPRETMKPLNITQPEGASFTMKDNVLDWEKWSIRVGFNGREGLTLHDISFRDGDRQRSILNRASVSEMVVPYGEPQPTHEWQNYFDAGEYQFGRLANSLVLGCDCLGEIHYVDATVVDDFCNPVEIKNAICIHEEDFGTIWKHTDIFSGRVEVRRQRRLVVSFFVTVGNYDYGFYWYFYLDGKIEMECKATGIVFTSGRPEGDYEWATELSPRLGAPQHQHLFSARLDFAIDGLRNQVDEIDVKRVPMGAGNPVGNAFTRQITRLTTEGDAQRVARNDLGRVWRISSAEATNHVGEPTAYVLAPEGLPLLLADEAASITQRAGFATRSLWVTQFDRDELWAAGYTPNQHPGGAGLPAYAAGNRNVDGEDIVVWHSFGLTHFPRSEDWPVMPVDYAGFKLRPENFFDRNPTLDLPKDPNGAQCCRSNKAAAE</sequence>
<dbReference type="GO" id="GO:0048038">
    <property type="term" value="F:quinone binding"/>
    <property type="evidence" value="ECO:0007669"/>
    <property type="project" value="InterPro"/>
</dbReference>
<evidence type="ECO:0000256" key="13">
    <source>
        <dbReference type="PIRSR" id="PIRSR600269-51"/>
    </source>
</evidence>
<feature type="domain" description="AGAO-like N2" evidence="17">
    <location>
        <begin position="24"/>
        <end position="96"/>
    </location>
</feature>
<evidence type="ECO:0000256" key="6">
    <source>
        <dbReference type="ARBA" id="ARBA00022723"/>
    </source>
</evidence>
<comment type="cofactor">
    <cofactor evidence="2">
        <name>Mn(2+)</name>
        <dbReference type="ChEBI" id="CHEBI:29035"/>
    </cofactor>
</comment>
<evidence type="ECO:0000256" key="7">
    <source>
        <dbReference type="ARBA" id="ARBA00022772"/>
    </source>
</evidence>
<evidence type="ECO:0000259" key="15">
    <source>
        <dbReference type="Pfam" id="PF01179"/>
    </source>
</evidence>
<feature type="modified residue" description="2',4',5'-topaquinone" evidence="13">
    <location>
        <position position="394"/>
    </location>
</feature>
<comment type="PTM">
    <text evidence="13 14">Topaquinone (TPQ) is generated by copper-dependent autoxidation of a specific tyrosyl residue.</text>
</comment>
<keyword evidence="19" id="KW-1185">Reference proteome</keyword>
<feature type="domain" description="Copper amine oxidase N3-terminal" evidence="16">
    <location>
        <begin position="111"/>
        <end position="208"/>
    </location>
</feature>
<protein>
    <recommendedName>
        <fullName evidence="14">Amine oxidase</fullName>
        <ecNumber evidence="14">1.4.3.-</ecNumber>
    </recommendedName>
</protein>
<feature type="active site" description="Schiff-base intermediate with substrate; via topaquinone" evidence="12">
    <location>
        <position position="394"/>
    </location>
</feature>
<keyword evidence="8 14" id="KW-0560">Oxidoreductase</keyword>
<keyword evidence="11" id="KW-0464">Manganese</keyword>
<reference evidence="18 19" key="1">
    <citation type="submission" date="2020-08" db="EMBL/GenBank/DDBJ databases">
        <title>Genome sequence of Rhodobacteraceae bacterium Lw-13e.</title>
        <authorList>
            <person name="Poehlein A."/>
            <person name="Wolter L."/>
            <person name="Daniel R."/>
            <person name="Brinkhoff T."/>
        </authorList>
    </citation>
    <scope>NUCLEOTIDE SEQUENCE [LARGE SCALE GENOMIC DNA]</scope>
    <source>
        <strain evidence="18 19">Lw-13e</strain>
    </source>
</reference>
<comment type="cofactor">
    <cofactor evidence="1">
        <name>Cu cation</name>
        <dbReference type="ChEBI" id="CHEBI:23378"/>
    </cofactor>
</comment>
<dbReference type="Pfam" id="PF02728">
    <property type="entry name" value="Cu_amine_oxidN3"/>
    <property type="match status" value="1"/>
</dbReference>
<dbReference type="Pfam" id="PF01179">
    <property type="entry name" value="Cu_amine_oxid"/>
    <property type="match status" value="1"/>
</dbReference>
<dbReference type="GO" id="GO:0008131">
    <property type="term" value="F:primary methylamine oxidase activity"/>
    <property type="evidence" value="ECO:0007669"/>
    <property type="project" value="InterPro"/>
</dbReference>
<feature type="active site" description="Proton acceptor" evidence="12">
    <location>
        <position position="310"/>
    </location>
</feature>
<dbReference type="NCBIfam" id="NF008559">
    <property type="entry name" value="PRK11504.1"/>
    <property type="match status" value="1"/>
</dbReference>
<evidence type="ECO:0000313" key="18">
    <source>
        <dbReference type="EMBL" id="QPM90279.1"/>
    </source>
</evidence>
<dbReference type="GO" id="GO:0005507">
    <property type="term" value="F:copper ion binding"/>
    <property type="evidence" value="ECO:0007669"/>
    <property type="project" value="InterPro"/>
</dbReference>
<dbReference type="AlphaFoldDB" id="A0A418SHN2"/>